<feature type="compositionally biased region" description="Basic and acidic residues" evidence="4">
    <location>
        <begin position="1"/>
        <end position="16"/>
    </location>
</feature>
<feature type="compositionally biased region" description="Basic and acidic residues" evidence="4">
    <location>
        <begin position="557"/>
        <end position="580"/>
    </location>
</feature>
<feature type="compositionally biased region" description="Acidic residues" evidence="4">
    <location>
        <begin position="452"/>
        <end position="463"/>
    </location>
</feature>
<keyword evidence="6" id="KW-1185">Reference proteome</keyword>
<dbReference type="STRING" id="218851.A0A2G5F014"/>
<reference evidence="5 6" key="1">
    <citation type="submission" date="2017-09" db="EMBL/GenBank/DDBJ databases">
        <title>WGS assembly of Aquilegia coerulea Goldsmith.</title>
        <authorList>
            <person name="Hodges S."/>
            <person name="Kramer E."/>
            <person name="Nordborg M."/>
            <person name="Tomkins J."/>
            <person name="Borevitz J."/>
            <person name="Derieg N."/>
            <person name="Yan J."/>
            <person name="Mihaltcheva S."/>
            <person name="Hayes R.D."/>
            <person name="Rokhsar D."/>
        </authorList>
    </citation>
    <scope>NUCLEOTIDE SEQUENCE [LARGE SCALE GENOMIC DNA]</scope>
    <source>
        <strain evidence="6">cv. Goldsmith</strain>
    </source>
</reference>
<accession>A0A2G5F014</accession>
<protein>
    <submittedName>
        <fullName evidence="5">Uncharacterized protein</fullName>
    </submittedName>
</protein>
<dbReference type="EMBL" id="KZ305020">
    <property type="protein sequence ID" value="PIA61338.1"/>
    <property type="molecule type" value="Genomic_DNA"/>
</dbReference>
<feature type="compositionally biased region" description="Acidic residues" evidence="4">
    <location>
        <begin position="131"/>
        <end position="142"/>
    </location>
</feature>
<dbReference type="AlphaFoldDB" id="A0A2G5F014"/>
<feature type="region of interest" description="Disordered" evidence="4">
    <location>
        <begin position="533"/>
        <end position="580"/>
    </location>
</feature>
<feature type="compositionally biased region" description="Basic and acidic residues" evidence="4">
    <location>
        <begin position="83"/>
        <end position="103"/>
    </location>
</feature>
<organism evidence="5 6">
    <name type="scientific">Aquilegia coerulea</name>
    <name type="common">Rocky mountain columbine</name>
    <dbReference type="NCBI Taxonomy" id="218851"/>
    <lineage>
        <taxon>Eukaryota</taxon>
        <taxon>Viridiplantae</taxon>
        <taxon>Streptophyta</taxon>
        <taxon>Embryophyta</taxon>
        <taxon>Tracheophyta</taxon>
        <taxon>Spermatophyta</taxon>
        <taxon>Magnoliopsida</taxon>
        <taxon>Ranunculales</taxon>
        <taxon>Ranunculaceae</taxon>
        <taxon>Thalictroideae</taxon>
        <taxon>Aquilegia</taxon>
    </lineage>
</organism>
<evidence type="ECO:0000313" key="5">
    <source>
        <dbReference type="EMBL" id="PIA61338.1"/>
    </source>
</evidence>
<keyword evidence="3" id="KW-0539">Nucleus</keyword>
<feature type="compositionally biased region" description="Basic residues" evidence="4">
    <location>
        <begin position="893"/>
        <end position="914"/>
    </location>
</feature>
<evidence type="ECO:0000256" key="1">
    <source>
        <dbReference type="ARBA" id="ARBA00004604"/>
    </source>
</evidence>
<dbReference type="InParanoid" id="A0A2G5F014"/>
<dbReference type="FunCoup" id="A0A2G5F014">
    <property type="interactions" value="2722"/>
</dbReference>
<dbReference type="GO" id="GO:0006364">
    <property type="term" value="P:rRNA processing"/>
    <property type="evidence" value="ECO:0007669"/>
    <property type="project" value="InterPro"/>
</dbReference>
<evidence type="ECO:0000313" key="6">
    <source>
        <dbReference type="Proteomes" id="UP000230069"/>
    </source>
</evidence>
<feature type="compositionally biased region" description="Acidic residues" evidence="4">
    <location>
        <begin position="60"/>
        <end position="75"/>
    </location>
</feature>
<dbReference type="InterPro" id="IPR006709">
    <property type="entry name" value="SSU_processome_Utp14"/>
</dbReference>
<evidence type="ECO:0000256" key="2">
    <source>
        <dbReference type="ARBA" id="ARBA00022553"/>
    </source>
</evidence>
<sequence length="914" mass="103939">MVEKKRKARGEISRSEKKGKKSFQSKSNKKKNSKDEKKGPRLPSALQREVDSLNPRYSDNSDEDEEEVHDTDVYEYNEAQAEEDSRKNRRYDPVDNLEYKLPDEFEDENLSSDDDDDNVDHAGESKSGMDMSDDSEDDVEEDNAGRHARMLQKITGMPAEIFDGMKKKSGVVSETYPESEYNPSQDILDGDGRITIQDLLVPLQQKRGYSELNKRIRKLESKSVPVQTPISKVVQENVERKVAYEVTKKDITKWEAPVKRYREATTVIFEKDTNVGFSTVGAIASGFKPRTTFEKKMDSLINDSKVVEAYKEDGTRLLELNKISIEDVMDHKNSLAKMRSLLFRHEMKAKRIKKIKSKTYHRLQKKDKLKAAHADIDPEAAKEEATKQEFKRAEERLTLKHKNTSKWAKRAIGRNLLGQDEGTRVAISEQLNRHANLTRKMYTMKDSSSSDETSDEDDDDEISPDTIPDGVSKLLTKAKEKTQKILEEEDEMGTSGVLSLPFMVRGLKKRKEEANAEAKLAIEDYESSLKQLEDTNGAGTSEIRTSSGRRVFGAARKQPEESVNRTKSDNIDRDSDSDYEYKANDNFDVDRAGNGALQKEVPLDVNTLRGESDTGNKSVYMSFDDTVRDPGPKTTHEVAIFASNSWKKVGNKNVSNGKDKKSVVVVEPTWPHQDLKEVDKDDTESEEEMVDGFLSSGTKTDYELPSQEDLIRRAFAGDDVEEEFEKDKLEVLNEENPEPEKPLILPGWGQWTHIQKKKGTPSWLLEEHESAKRKREESLKKRKDAHLKHVIISEKINKKKINKEGNTGPNTVLLNVEKLHAKSLPYPYTSQEAFNMSMRVPIGPEFHPAASLRALNCPEVVKTPGHIIKPIAIEEVNPHEKDEQRMKGQNQKTKSHKTNNVKAAKKMKIKHKSN</sequence>
<feature type="region of interest" description="Disordered" evidence="4">
    <location>
        <begin position="1"/>
        <end position="145"/>
    </location>
</feature>
<dbReference type="PANTHER" id="PTHR14150">
    <property type="entry name" value="U3 SMALL NUCLEOLAR RNA-ASSOCIATED PROTEIN 14"/>
    <property type="match status" value="1"/>
</dbReference>
<dbReference type="PANTHER" id="PTHR14150:SF12">
    <property type="entry name" value="U3 SMALL NUCLEOLAR RNA-ASSOCIATED PROTEIN 14 HOMOLOG A"/>
    <property type="match status" value="1"/>
</dbReference>
<proteinExistence type="predicted"/>
<feature type="compositionally biased region" description="Basic residues" evidence="4">
    <location>
        <begin position="17"/>
        <end position="32"/>
    </location>
</feature>
<feature type="compositionally biased region" description="Polar residues" evidence="4">
    <location>
        <begin position="537"/>
        <end position="548"/>
    </location>
</feature>
<feature type="region of interest" description="Disordered" evidence="4">
    <location>
        <begin position="367"/>
        <end position="389"/>
    </location>
</feature>
<comment type="subcellular location">
    <subcellularLocation>
        <location evidence="1">Nucleus</location>
        <location evidence="1">Nucleolus</location>
    </subcellularLocation>
</comment>
<dbReference type="OrthoDB" id="277439at2759"/>
<feature type="compositionally biased region" description="Acidic residues" evidence="4">
    <location>
        <begin position="104"/>
        <end position="118"/>
    </location>
</feature>
<evidence type="ECO:0000256" key="3">
    <source>
        <dbReference type="ARBA" id="ARBA00023242"/>
    </source>
</evidence>
<keyword evidence="2" id="KW-0597">Phosphoprotein</keyword>
<evidence type="ECO:0000256" key="4">
    <source>
        <dbReference type="SAM" id="MobiDB-lite"/>
    </source>
</evidence>
<dbReference type="Proteomes" id="UP000230069">
    <property type="component" value="Unassembled WGS sequence"/>
</dbReference>
<dbReference type="GO" id="GO:0032040">
    <property type="term" value="C:small-subunit processome"/>
    <property type="evidence" value="ECO:0007669"/>
    <property type="project" value="InterPro"/>
</dbReference>
<name>A0A2G5F014_AQUCA</name>
<gene>
    <name evidence="5" type="ORF">AQUCO_00300707v1</name>
</gene>
<feature type="region of interest" description="Disordered" evidence="4">
    <location>
        <begin position="438"/>
        <end position="473"/>
    </location>
</feature>
<feature type="region of interest" description="Disordered" evidence="4">
    <location>
        <begin position="878"/>
        <end position="914"/>
    </location>
</feature>
<dbReference type="Pfam" id="PF04615">
    <property type="entry name" value="Utp14"/>
    <property type="match status" value="1"/>
</dbReference>
<feature type="compositionally biased region" description="Basic and acidic residues" evidence="4">
    <location>
        <begin position="369"/>
        <end position="389"/>
    </location>
</feature>